<protein>
    <submittedName>
        <fullName evidence="1">Bacteriophage abortive infection AbiH family protein</fullName>
    </submittedName>
</protein>
<dbReference type="EMBL" id="DVJQ01000011">
    <property type="protein sequence ID" value="HIS73646.1"/>
    <property type="molecule type" value="Genomic_DNA"/>
</dbReference>
<reference evidence="1" key="2">
    <citation type="journal article" date="2021" name="PeerJ">
        <title>Extensive microbial diversity within the chicken gut microbiome revealed by metagenomics and culture.</title>
        <authorList>
            <person name="Gilroy R."/>
            <person name="Ravi A."/>
            <person name="Getino M."/>
            <person name="Pursley I."/>
            <person name="Horton D.L."/>
            <person name="Alikhan N.F."/>
            <person name="Baker D."/>
            <person name="Gharbi K."/>
            <person name="Hall N."/>
            <person name="Watson M."/>
            <person name="Adriaenssens E.M."/>
            <person name="Foster-Nyarko E."/>
            <person name="Jarju S."/>
            <person name="Secka A."/>
            <person name="Antonio M."/>
            <person name="Oren A."/>
            <person name="Chaudhuri R.R."/>
            <person name="La Ragione R."/>
            <person name="Hildebrand F."/>
            <person name="Pallen M.J."/>
        </authorList>
    </citation>
    <scope>NUCLEOTIDE SEQUENCE</scope>
    <source>
        <strain evidence="1">CHK152-2871</strain>
    </source>
</reference>
<dbReference type="Pfam" id="PF14253">
    <property type="entry name" value="AbiH"/>
    <property type="match status" value="1"/>
</dbReference>
<reference evidence="1" key="1">
    <citation type="submission" date="2020-10" db="EMBL/GenBank/DDBJ databases">
        <authorList>
            <person name="Gilroy R."/>
        </authorList>
    </citation>
    <scope>NUCLEOTIDE SEQUENCE</scope>
    <source>
        <strain evidence="1">CHK152-2871</strain>
    </source>
</reference>
<evidence type="ECO:0000313" key="2">
    <source>
        <dbReference type="Proteomes" id="UP000886865"/>
    </source>
</evidence>
<gene>
    <name evidence="1" type="ORF">IAA86_01335</name>
</gene>
<dbReference type="InterPro" id="IPR025935">
    <property type="entry name" value="AbiH"/>
</dbReference>
<organism evidence="1 2">
    <name type="scientific">Candidatus Galligastranaerophilus intestinavium</name>
    <dbReference type="NCBI Taxonomy" id="2840836"/>
    <lineage>
        <taxon>Bacteria</taxon>
        <taxon>Candidatus Galligastranaerophilus</taxon>
    </lineage>
</organism>
<dbReference type="Proteomes" id="UP000886865">
    <property type="component" value="Unassembled WGS sequence"/>
</dbReference>
<proteinExistence type="predicted"/>
<accession>A0A9D1FGX0</accession>
<evidence type="ECO:0000313" key="1">
    <source>
        <dbReference type="EMBL" id="HIS73646.1"/>
    </source>
</evidence>
<name>A0A9D1FGX0_9BACT</name>
<dbReference type="AlphaFoldDB" id="A0A9D1FGX0"/>
<sequence length="372" mass="43562">MDILIIGNGFDLAHGLKTSYKDFLDFCVERNNKRIPRAVNYGTTFIDNIWLRHFLLRQEELSNTWIDLEEEILAVIETLSNIARLQPVANSNFSFPVMFVIRKDAINFQFSNIAEFIKPVNYNCQTDECGYKELETNDFSSIYYFVKDFDSLVRLIYDKLREFTEEFEKYLIENVNACLQSQVASDYKLTLKTSRLYVLSFNYTNTCESLYQYNCNTLAKDLRIETTYVHGKANSSGDSNLVLGTKSFSNKDIPPCFNIFQKHNQRHKYNTIEPYQELLRLIKLPNTNPVFHIIGHSLDESDHKILKHILDADKNATIKVYYHDEESQERLINNITDIITEEEVMAKVQFIDQHDEKRGILRPVERTVLTSY</sequence>
<comment type="caution">
    <text evidence="1">The sequence shown here is derived from an EMBL/GenBank/DDBJ whole genome shotgun (WGS) entry which is preliminary data.</text>
</comment>